<proteinExistence type="predicted"/>
<comment type="caution">
    <text evidence="3">The sequence shown here is derived from an EMBL/GenBank/DDBJ whole genome shotgun (WGS) entry which is preliminary data.</text>
</comment>
<reference evidence="3 4" key="1">
    <citation type="submission" date="2021-01" db="EMBL/GenBank/DDBJ databases">
        <title>Whole genome shotgun sequence of Verrucosispora qiuiae NBRC 106684.</title>
        <authorList>
            <person name="Komaki H."/>
            <person name="Tamura T."/>
        </authorList>
    </citation>
    <scope>NUCLEOTIDE SEQUENCE [LARGE SCALE GENOMIC DNA]</scope>
    <source>
        <strain evidence="3 4">NBRC 106684</strain>
    </source>
</reference>
<evidence type="ECO:0000313" key="4">
    <source>
        <dbReference type="Proteomes" id="UP000653076"/>
    </source>
</evidence>
<keyword evidence="4" id="KW-1185">Reference proteome</keyword>
<organism evidence="3 4">
    <name type="scientific">Micromonospora qiuiae</name>
    <dbReference type="NCBI Taxonomy" id="502268"/>
    <lineage>
        <taxon>Bacteria</taxon>
        <taxon>Bacillati</taxon>
        <taxon>Actinomycetota</taxon>
        <taxon>Actinomycetes</taxon>
        <taxon>Micromonosporales</taxon>
        <taxon>Micromonosporaceae</taxon>
        <taxon>Micromonospora</taxon>
    </lineage>
</organism>
<evidence type="ECO:0000256" key="2">
    <source>
        <dbReference type="SAM" id="Phobius"/>
    </source>
</evidence>
<sequence length="251" mass="27196">MPAAWLLVIVAILVAVLLSPLGLLWIGERPGYDWPLLGSVGEAYGAASAILAGLALTGVVISLIIQAREAKAAREQTLRALHADLLKMAIDDPGLLECWGPIEQSSDVEWFRKHVYTNLIVSHWQLMWEVDVLSEAHLQVLADQFFKGEAGRRFWAEARGPGMKAETSRRARRFTAVIDQRYLAALAAGPPEGGSPHGRATDESVPITPSDQYTDARKAARRLAHFAVGAAVAAGAIALGGYVTRWLRGSR</sequence>
<dbReference type="EMBL" id="BOPC01000108">
    <property type="protein sequence ID" value="GIJ30362.1"/>
    <property type="molecule type" value="Genomic_DNA"/>
</dbReference>
<dbReference type="Proteomes" id="UP000653076">
    <property type="component" value="Unassembled WGS sequence"/>
</dbReference>
<feature type="transmembrane region" description="Helical" evidence="2">
    <location>
        <begin position="46"/>
        <end position="65"/>
    </location>
</feature>
<evidence type="ECO:0000256" key="1">
    <source>
        <dbReference type="SAM" id="MobiDB-lite"/>
    </source>
</evidence>
<feature type="region of interest" description="Disordered" evidence="1">
    <location>
        <begin position="189"/>
        <end position="208"/>
    </location>
</feature>
<keyword evidence="2" id="KW-1133">Transmembrane helix</keyword>
<dbReference type="Pfam" id="PF19560">
    <property type="entry name" value="DUF6082"/>
    <property type="match status" value="1"/>
</dbReference>
<feature type="transmembrane region" description="Helical" evidence="2">
    <location>
        <begin position="5"/>
        <end position="26"/>
    </location>
</feature>
<dbReference type="InterPro" id="IPR045728">
    <property type="entry name" value="DUF6082"/>
</dbReference>
<gene>
    <name evidence="3" type="ORF">Vqi01_55240</name>
</gene>
<evidence type="ECO:0000313" key="3">
    <source>
        <dbReference type="EMBL" id="GIJ30362.1"/>
    </source>
</evidence>
<keyword evidence="2" id="KW-0812">Transmembrane</keyword>
<accession>A0ABQ4JIE7</accession>
<protein>
    <recommendedName>
        <fullName evidence="5">DUF4760 domain-containing protein</fullName>
    </recommendedName>
</protein>
<name>A0ABQ4JIE7_9ACTN</name>
<keyword evidence="2" id="KW-0472">Membrane</keyword>
<evidence type="ECO:0008006" key="5">
    <source>
        <dbReference type="Google" id="ProtNLM"/>
    </source>
</evidence>
<feature type="transmembrane region" description="Helical" evidence="2">
    <location>
        <begin position="223"/>
        <end position="243"/>
    </location>
</feature>